<feature type="compositionally biased region" description="Basic and acidic residues" evidence="1">
    <location>
        <begin position="90"/>
        <end position="106"/>
    </location>
</feature>
<accession>A0A9W8BFX5</accession>
<protein>
    <submittedName>
        <fullName evidence="2">Uncharacterized protein</fullName>
    </submittedName>
</protein>
<proteinExistence type="predicted"/>
<sequence>AGAAVHAYCDAVASTNRTCAAMLHFPRLGLQEPWMSAETRARSHFAGSFMALVPAPSPTAVVWVAVDPLHSASSQIPSSQTTESRALRTKAAEPSDHTAARAPKDTEDYDTLFGSGASWSAKALALLPDVQRHSGLPGSRMVALAADTRSNIGTSAVIPTSALAASIRARISAHV</sequence>
<comment type="caution">
    <text evidence="2">The sequence shown here is derived from an EMBL/GenBank/DDBJ whole genome shotgun (WGS) entry which is preliminary data.</text>
</comment>
<feature type="non-terminal residue" evidence="2">
    <location>
        <position position="1"/>
    </location>
</feature>
<keyword evidence="3" id="KW-1185">Reference proteome</keyword>
<dbReference type="OrthoDB" id="5565181at2759"/>
<name>A0A9W8BFX5_9FUNG</name>
<feature type="compositionally biased region" description="Polar residues" evidence="1">
    <location>
        <begin position="73"/>
        <end position="84"/>
    </location>
</feature>
<reference evidence="2" key="1">
    <citation type="submission" date="2022-07" db="EMBL/GenBank/DDBJ databases">
        <title>Phylogenomic reconstructions and comparative analyses of Kickxellomycotina fungi.</title>
        <authorList>
            <person name="Reynolds N.K."/>
            <person name="Stajich J.E."/>
            <person name="Barry K."/>
            <person name="Grigoriev I.V."/>
            <person name="Crous P."/>
            <person name="Smith M.E."/>
        </authorList>
    </citation>
    <scope>NUCLEOTIDE SEQUENCE</scope>
    <source>
        <strain evidence="2">IMI 214461</strain>
    </source>
</reference>
<organism evidence="2 3">
    <name type="scientific">Coemansia thaxteri</name>
    <dbReference type="NCBI Taxonomy" id="2663907"/>
    <lineage>
        <taxon>Eukaryota</taxon>
        <taxon>Fungi</taxon>
        <taxon>Fungi incertae sedis</taxon>
        <taxon>Zoopagomycota</taxon>
        <taxon>Kickxellomycotina</taxon>
        <taxon>Kickxellomycetes</taxon>
        <taxon>Kickxellales</taxon>
        <taxon>Kickxellaceae</taxon>
        <taxon>Coemansia</taxon>
    </lineage>
</organism>
<gene>
    <name evidence="2" type="ORF">H4R26_003887</name>
</gene>
<dbReference type="EMBL" id="JANBQF010000355">
    <property type="protein sequence ID" value="KAJ2001892.1"/>
    <property type="molecule type" value="Genomic_DNA"/>
</dbReference>
<evidence type="ECO:0000313" key="3">
    <source>
        <dbReference type="Proteomes" id="UP001150907"/>
    </source>
</evidence>
<dbReference type="AlphaFoldDB" id="A0A9W8BFX5"/>
<evidence type="ECO:0000313" key="2">
    <source>
        <dbReference type="EMBL" id="KAJ2001892.1"/>
    </source>
</evidence>
<evidence type="ECO:0000256" key="1">
    <source>
        <dbReference type="SAM" id="MobiDB-lite"/>
    </source>
</evidence>
<feature type="region of interest" description="Disordered" evidence="1">
    <location>
        <begin position="73"/>
        <end position="107"/>
    </location>
</feature>
<dbReference type="Proteomes" id="UP001150907">
    <property type="component" value="Unassembled WGS sequence"/>
</dbReference>